<dbReference type="PROSITE" id="PS00518">
    <property type="entry name" value="ZF_RING_1"/>
    <property type="match status" value="1"/>
</dbReference>
<dbReference type="OrthoDB" id="6437603at2759"/>
<name>A0A979FFM8_HYAAZ</name>
<dbReference type="InterPro" id="IPR047134">
    <property type="entry name" value="RNF4"/>
</dbReference>
<feature type="region of interest" description="Disordered" evidence="5">
    <location>
        <begin position="172"/>
        <end position="208"/>
    </location>
</feature>
<dbReference type="GO" id="GO:0045944">
    <property type="term" value="P:positive regulation of transcription by RNA polymerase II"/>
    <property type="evidence" value="ECO:0007669"/>
    <property type="project" value="TreeGrafter"/>
</dbReference>
<dbReference type="PANTHER" id="PTHR23041:SF78">
    <property type="entry name" value="E3 UBIQUITIN-PROTEIN LIGASE RNF4"/>
    <property type="match status" value="1"/>
</dbReference>
<keyword evidence="7" id="KW-1185">Reference proteome</keyword>
<evidence type="ECO:0000256" key="4">
    <source>
        <dbReference type="PROSITE-ProRule" id="PRU00175"/>
    </source>
</evidence>
<dbReference type="InterPro" id="IPR001841">
    <property type="entry name" value="Znf_RING"/>
</dbReference>
<feature type="compositionally biased region" description="Basic and acidic residues" evidence="5">
    <location>
        <begin position="1"/>
        <end position="11"/>
    </location>
</feature>
<feature type="region of interest" description="Disordered" evidence="5">
    <location>
        <begin position="1"/>
        <end position="28"/>
    </location>
</feature>
<dbReference type="SUPFAM" id="SSF57850">
    <property type="entry name" value="RING/U-box"/>
    <property type="match status" value="1"/>
</dbReference>
<gene>
    <name evidence="8" type="primary">LOC108681412</name>
</gene>
<sequence>MLKKPKNEERMTNNNSDDDCTADELPDIDAGNCFKKLKRTELACEAPMIENLEELPDVYCMQSPSQYDQKESQTSKASDDQVNNTSPVLKPEKVSKTDPHAFPLRKKRLCKPWDEYSVTLPSKSDGKTLIFTRKPTFSLAGSSRDTAEETSARYYQNYLRCKRRSADYVDRYERIDDTERSSRSDKPTSAAPPAPAKSKASSSTGNDSEISCPICSDILMDIKERRGHLVSTVCGHLFCEVCLDAAVRRTQQCPTCRRRLTKRQFHKLFI</sequence>
<dbReference type="GeneID" id="108681412"/>
<dbReference type="SMART" id="SM00184">
    <property type="entry name" value="RING"/>
    <property type="match status" value="1"/>
</dbReference>
<keyword evidence="3" id="KW-0862">Zinc</keyword>
<keyword evidence="1" id="KW-0479">Metal-binding</keyword>
<dbReference type="GO" id="GO:0008270">
    <property type="term" value="F:zinc ion binding"/>
    <property type="evidence" value="ECO:0007669"/>
    <property type="project" value="UniProtKB-KW"/>
</dbReference>
<evidence type="ECO:0000256" key="1">
    <source>
        <dbReference type="ARBA" id="ARBA00022723"/>
    </source>
</evidence>
<evidence type="ECO:0000259" key="6">
    <source>
        <dbReference type="PROSITE" id="PS50089"/>
    </source>
</evidence>
<feature type="compositionally biased region" description="Basic and acidic residues" evidence="5">
    <location>
        <begin position="172"/>
        <end position="186"/>
    </location>
</feature>
<reference evidence="8" key="1">
    <citation type="submission" date="2025-08" db="UniProtKB">
        <authorList>
            <consortium name="RefSeq"/>
        </authorList>
    </citation>
    <scope>IDENTIFICATION</scope>
    <source>
        <tissue evidence="8">Whole organism</tissue>
    </source>
</reference>
<dbReference type="Gene3D" id="3.30.40.10">
    <property type="entry name" value="Zinc/RING finger domain, C3HC4 (zinc finger)"/>
    <property type="match status" value="1"/>
</dbReference>
<dbReference type="PROSITE" id="PS50089">
    <property type="entry name" value="ZF_RING_2"/>
    <property type="match status" value="1"/>
</dbReference>
<feature type="region of interest" description="Disordered" evidence="5">
    <location>
        <begin position="64"/>
        <end position="98"/>
    </location>
</feature>
<feature type="compositionally biased region" description="Acidic residues" evidence="5">
    <location>
        <begin position="16"/>
        <end position="27"/>
    </location>
</feature>
<dbReference type="Pfam" id="PF00097">
    <property type="entry name" value="zf-C3HC4"/>
    <property type="match status" value="1"/>
</dbReference>
<dbReference type="InterPro" id="IPR018957">
    <property type="entry name" value="Znf_C3HC4_RING-type"/>
</dbReference>
<proteinExistence type="predicted"/>
<evidence type="ECO:0000256" key="3">
    <source>
        <dbReference type="ARBA" id="ARBA00022833"/>
    </source>
</evidence>
<dbReference type="AlphaFoldDB" id="A0A979FFM8"/>
<dbReference type="KEGG" id="hazt:108681412"/>
<dbReference type="RefSeq" id="XP_047735719.1">
    <property type="nucleotide sequence ID" value="XM_047879763.1"/>
</dbReference>
<evidence type="ECO:0000256" key="2">
    <source>
        <dbReference type="ARBA" id="ARBA00022771"/>
    </source>
</evidence>
<dbReference type="Proteomes" id="UP000694843">
    <property type="component" value="Unplaced"/>
</dbReference>
<protein>
    <submittedName>
        <fullName evidence="8">Uncharacterized protein LOC108681412</fullName>
    </submittedName>
</protein>
<dbReference type="InterPro" id="IPR017907">
    <property type="entry name" value="Znf_RING_CS"/>
</dbReference>
<accession>A0A979FFM8</accession>
<evidence type="ECO:0000313" key="7">
    <source>
        <dbReference type="Proteomes" id="UP000694843"/>
    </source>
</evidence>
<feature type="compositionally biased region" description="Basic and acidic residues" evidence="5">
    <location>
        <begin position="68"/>
        <end position="79"/>
    </location>
</feature>
<keyword evidence="2 4" id="KW-0863">Zinc-finger</keyword>
<evidence type="ECO:0000256" key="5">
    <source>
        <dbReference type="SAM" id="MobiDB-lite"/>
    </source>
</evidence>
<feature type="domain" description="RING-type" evidence="6">
    <location>
        <begin position="212"/>
        <end position="257"/>
    </location>
</feature>
<dbReference type="InterPro" id="IPR013083">
    <property type="entry name" value="Znf_RING/FYVE/PHD"/>
</dbReference>
<evidence type="ECO:0000313" key="8">
    <source>
        <dbReference type="RefSeq" id="XP_047735719.1"/>
    </source>
</evidence>
<dbReference type="PANTHER" id="PTHR23041">
    <property type="entry name" value="RING FINGER DOMAIN-CONTAINING"/>
    <property type="match status" value="1"/>
</dbReference>
<organism evidence="7 8">
    <name type="scientific">Hyalella azteca</name>
    <name type="common">Amphipod</name>
    <dbReference type="NCBI Taxonomy" id="294128"/>
    <lineage>
        <taxon>Eukaryota</taxon>
        <taxon>Metazoa</taxon>
        <taxon>Ecdysozoa</taxon>
        <taxon>Arthropoda</taxon>
        <taxon>Crustacea</taxon>
        <taxon>Multicrustacea</taxon>
        <taxon>Malacostraca</taxon>
        <taxon>Eumalacostraca</taxon>
        <taxon>Peracarida</taxon>
        <taxon>Amphipoda</taxon>
        <taxon>Senticaudata</taxon>
        <taxon>Talitrida</taxon>
        <taxon>Talitroidea</taxon>
        <taxon>Hyalellidae</taxon>
        <taxon>Hyalella</taxon>
    </lineage>
</organism>